<feature type="transmembrane region" description="Helical" evidence="1">
    <location>
        <begin position="78"/>
        <end position="97"/>
    </location>
</feature>
<dbReference type="RefSeq" id="WP_167831205.1">
    <property type="nucleotide sequence ID" value="NZ_JAAVUM010000002.1"/>
</dbReference>
<keyword evidence="1" id="KW-0472">Membrane</keyword>
<evidence type="ECO:0000313" key="2">
    <source>
        <dbReference type="EMBL" id="NKE04718.1"/>
    </source>
</evidence>
<feature type="transmembrane region" description="Helical" evidence="1">
    <location>
        <begin position="12"/>
        <end position="33"/>
    </location>
</feature>
<reference evidence="2 3" key="1">
    <citation type="submission" date="2020-03" db="EMBL/GenBank/DDBJ databases">
        <authorList>
            <person name="Sun Q."/>
        </authorList>
    </citation>
    <scope>NUCLEOTIDE SEQUENCE [LARGE SCALE GENOMIC DNA]</scope>
    <source>
        <strain evidence="2 3">KACC 21451</strain>
    </source>
</reference>
<proteinExistence type="predicted"/>
<dbReference type="Proteomes" id="UP000587942">
    <property type="component" value="Unassembled WGS sequence"/>
</dbReference>
<accession>A0A846T727</accession>
<comment type="caution">
    <text evidence="2">The sequence shown here is derived from an EMBL/GenBank/DDBJ whole genome shotgun (WGS) entry which is preliminary data.</text>
</comment>
<dbReference type="EMBL" id="JAAVUM010000002">
    <property type="protein sequence ID" value="NKE04718.1"/>
    <property type="molecule type" value="Genomic_DNA"/>
</dbReference>
<feature type="transmembrane region" description="Helical" evidence="1">
    <location>
        <begin position="45"/>
        <end position="66"/>
    </location>
</feature>
<evidence type="ECO:0000313" key="3">
    <source>
        <dbReference type="Proteomes" id="UP000587942"/>
    </source>
</evidence>
<dbReference type="AlphaFoldDB" id="A0A846T727"/>
<evidence type="ECO:0000256" key="1">
    <source>
        <dbReference type="SAM" id="Phobius"/>
    </source>
</evidence>
<sequence length="218" mass="25218">MNYFIEYINKIAACNFSIGIAVGVLLTYIVLILLHKIEVYQWVKITLSLFLYFFVVMIIGHFGLKYTHWMFDTRHDGYAGNFIGGIIGGAVAYLIAFQQNHQKNKQVQKILDKKYQATIIALDSELSYNNEILRNVMMHLRNESTSLKIPFQTKTWDEISLDADLIERLSTEEYKSISKTYTEIFLYKDANISKKALIQLEENIKEILELISEKGKGV</sequence>
<gene>
    <name evidence="2" type="ORF">GWK17_04395</name>
</gene>
<keyword evidence="1" id="KW-1133">Transmembrane helix</keyword>
<keyword evidence="1" id="KW-0812">Transmembrane</keyword>
<protein>
    <submittedName>
        <fullName evidence="2">Uncharacterized protein</fullName>
    </submittedName>
</protein>
<organism evidence="2 3">
    <name type="scientific">Mesobacillus selenatarsenatis</name>
    <dbReference type="NCBI Taxonomy" id="388741"/>
    <lineage>
        <taxon>Bacteria</taxon>
        <taxon>Bacillati</taxon>
        <taxon>Bacillota</taxon>
        <taxon>Bacilli</taxon>
        <taxon>Bacillales</taxon>
        <taxon>Bacillaceae</taxon>
        <taxon>Mesobacillus</taxon>
    </lineage>
</organism>
<name>A0A846T727_9BACI</name>